<dbReference type="Proteomes" id="UP000549695">
    <property type="component" value="Unassembled WGS sequence"/>
</dbReference>
<dbReference type="AlphaFoldDB" id="A0A852W075"/>
<evidence type="ECO:0000256" key="6">
    <source>
        <dbReference type="SAM" id="Phobius"/>
    </source>
</evidence>
<keyword evidence="2" id="KW-1003">Cell membrane</keyword>
<feature type="transmembrane region" description="Helical" evidence="6">
    <location>
        <begin position="22"/>
        <end position="54"/>
    </location>
</feature>
<evidence type="ECO:0000313" key="8">
    <source>
        <dbReference type="Proteomes" id="UP000549695"/>
    </source>
</evidence>
<dbReference type="PANTHER" id="PTHR43723">
    <property type="entry name" value="COBALT TRANSPORT PROTEIN CBIQ"/>
    <property type="match status" value="1"/>
</dbReference>
<feature type="transmembrane region" description="Helical" evidence="6">
    <location>
        <begin position="222"/>
        <end position="242"/>
    </location>
</feature>
<protein>
    <submittedName>
        <fullName evidence="7">Cobalt/nickel transport system permease protein</fullName>
    </submittedName>
</protein>
<name>A0A852W075_PSEA5</name>
<evidence type="ECO:0000313" key="7">
    <source>
        <dbReference type="EMBL" id="NYG01740.1"/>
    </source>
</evidence>
<keyword evidence="4 6" id="KW-1133">Transmembrane helix</keyword>
<evidence type="ECO:0000256" key="2">
    <source>
        <dbReference type="ARBA" id="ARBA00022475"/>
    </source>
</evidence>
<evidence type="ECO:0000256" key="4">
    <source>
        <dbReference type="ARBA" id="ARBA00022989"/>
    </source>
</evidence>
<evidence type="ECO:0000256" key="3">
    <source>
        <dbReference type="ARBA" id="ARBA00022692"/>
    </source>
</evidence>
<dbReference type="EMBL" id="JACCCZ010000001">
    <property type="protein sequence ID" value="NYG01740.1"/>
    <property type="molecule type" value="Genomic_DNA"/>
</dbReference>
<organism evidence="7 8">
    <name type="scientific">Pseudonocardia alni</name>
    <name type="common">Amycolata alni</name>
    <dbReference type="NCBI Taxonomy" id="33907"/>
    <lineage>
        <taxon>Bacteria</taxon>
        <taxon>Bacillati</taxon>
        <taxon>Actinomycetota</taxon>
        <taxon>Actinomycetes</taxon>
        <taxon>Pseudonocardiales</taxon>
        <taxon>Pseudonocardiaceae</taxon>
        <taxon>Pseudonocardia</taxon>
    </lineage>
</organism>
<evidence type="ECO:0000256" key="1">
    <source>
        <dbReference type="ARBA" id="ARBA00004651"/>
    </source>
</evidence>
<dbReference type="InterPro" id="IPR003339">
    <property type="entry name" value="ABC/ECF_trnsptr_transmembrane"/>
</dbReference>
<dbReference type="CDD" id="cd16914">
    <property type="entry name" value="EcfT"/>
    <property type="match status" value="1"/>
</dbReference>
<gene>
    <name evidence="7" type="ORF">HDA37_002025</name>
</gene>
<dbReference type="InterPro" id="IPR052770">
    <property type="entry name" value="Cobalt_transport_CbiQ"/>
</dbReference>
<reference evidence="7 8" key="1">
    <citation type="submission" date="2020-07" db="EMBL/GenBank/DDBJ databases">
        <title>Sequencing the genomes of 1000 actinobacteria strains.</title>
        <authorList>
            <person name="Klenk H.-P."/>
        </authorList>
    </citation>
    <scope>NUCLEOTIDE SEQUENCE [LARGE SCALE GENOMIC DNA]</scope>
    <source>
        <strain evidence="7 8">DSM 44749</strain>
    </source>
</reference>
<dbReference type="GO" id="GO:0006824">
    <property type="term" value="P:cobalt ion transport"/>
    <property type="evidence" value="ECO:0007669"/>
    <property type="project" value="InterPro"/>
</dbReference>
<feature type="transmembrane region" description="Helical" evidence="6">
    <location>
        <begin position="66"/>
        <end position="85"/>
    </location>
</feature>
<dbReference type="Pfam" id="PF02361">
    <property type="entry name" value="CbiQ"/>
    <property type="match status" value="1"/>
</dbReference>
<feature type="transmembrane region" description="Helical" evidence="6">
    <location>
        <begin position="105"/>
        <end position="125"/>
    </location>
</feature>
<dbReference type="InterPro" id="IPR012809">
    <property type="entry name" value="ECF_CbiQ"/>
</dbReference>
<comment type="caution">
    <text evidence="7">The sequence shown here is derived from an EMBL/GenBank/DDBJ whole genome shotgun (WGS) entry which is preliminary data.</text>
</comment>
<dbReference type="RefSeq" id="WP_179760933.1">
    <property type="nucleotide sequence ID" value="NZ_BAAAJZ010000015.1"/>
</dbReference>
<accession>A0A852W075</accession>
<keyword evidence="3 6" id="KW-0812">Transmembrane</keyword>
<keyword evidence="5 6" id="KW-0472">Membrane</keyword>
<dbReference type="NCBIfam" id="TIGR02454">
    <property type="entry name" value="ECF_T_CbiQ"/>
    <property type="match status" value="1"/>
</dbReference>
<keyword evidence="8" id="KW-1185">Reference proteome</keyword>
<dbReference type="GeneID" id="98051802"/>
<dbReference type="PANTHER" id="PTHR43723:SF1">
    <property type="entry name" value="COBALT TRANSPORT PROTEIN CBIQ"/>
    <property type="match status" value="1"/>
</dbReference>
<sequence>MLLIDETAHANRWRSRHPGEKAFLALGLLLLAVALPPWPGAVLTGTAALALLLGGARVPWRTALRLLALPLGFVIVGALPLLVTVGGDPWLALAPGGPARAAALVGRSLAAVTCLILFAATTPLADTLPRLRWVPPAVLEITLLVYRMLFLLLDSLTAVREAQSLRMGFRTRRTTFRSLAGQGGAVFVRAFDRARRLEAGLASRGYDGSLRVRVPARTVSPAFVAASTVLLIAVPVLALVVVP</sequence>
<dbReference type="GO" id="GO:0043190">
    <property type="term" value="C:ATP-binding cassette (ABC) transporter complex"/>
    <property type="evidence" value="ECO:0007669"/>
    <property type="project" value="InterPro"/>
</dbReference>
<proteinExistence type="predicted"/>
<evidence type="ECO:0000256" key="5">
    <source>
        <dbReference type="ARBA" id="ARBA00023136"/>
    </source>
</evidence>
<comment type="subcellular location">
    <subcellularLocation>
        <location evidence="1">Cell membrane</location>
        <topology evidence="1">Multi-pass membrane protein</topology>
    </subcellularLocation>
</comment>